<protein>
    <submittedName>
        <fullName evidence="3">PEP-CTERM protein-sorting domain-containing protein</fullName>
    </submittedName>
</protein>
<dbReference type="NCBIfam" id="TIGR02595">
    <property type="entry name" value="PEP_CTERM"/>
    <property type="match status" value="1"/>
</dbReference>
<dbReference type="AlphaFoldDB" id="A0A146G4S6"/>
<evidence type="ECO:0000313" key="3">
    <source>
        <dbReference type="EMBL" id="GAT32433.1"/>
    </source>
</evidence>
<dbReference type="Proteomes" id="UP000076023">
    <property type="component" value="Unassembled WGS sequence"/>
</dbReference>
<dbReference type="InterPro" id="IPR013424">
    <property type="entry name" value="Ice-binding_C"/>
</dbReference>
<keyword evidence="1" id="KW-1133">Transmembrane helix</keyword>
<organism evidence="3 4">
    <name type="scientific">Terrimicrobium sacchariphilum</name>
    <dbReference type="NCBI Taxonomy" id="690879"/>
    <lineage>
        <taxon>Bacteria</taxon>
        <taxon>Pseudomonadati</taxon>
        <taxon>Verrucomicrobiota</taxon>
        <taxon>Terrimicrobiia</taxon>
        <taxon>Terrimicrobiales</taxon>
        <taxon>Terrimicrobiaceae</taxon>
        <taxon>Terrimicrobium</taxon>
    </lineage>
</organism>
<dbReference type="RefSeq" id="WP_153811275.1">
    <property type="nucleotide sequence ID" value="NZ_BDCO01000002.1"/>
</dbReference>
<dbReference type="InParanoid" id="A0A146G4S6"/>
<keyword evidence="1" id="KW-0472">Membrane</keyword>
<name>A0A146G4S6_TERSA</name>
<keyword evidence="4" id="KW-1185">Reference proteome</keyword>
<feature type="domain" description="Ice-binding protein C-terminal" evidence="2">
    <location>
        <begin position="201"/>
        <end position="225"/>
    </location>
</feature>
<gene>
    <name evidence="3" type="ORF">TSACC_2831</name>
</gene>
<feature type="transmembrane region" description="Helical" evidence="1">
    <location>
        <begin position="205"/>
        <end position="223"/>
    </location>
</feature>
<comment type="caution">
    <text evidence="3">The sequence shown here is derived from an EMBL/GenBank/DDBJ whole genome shotgun (WGS) entry which is preliminary data.</text>
</comment>
<keyword evidence="1" id="KW-0812">Transmembrane</keyword>
<dbReference type="Pfam" id="PF07589">
    <property type="entry name" value="PEP-CTERM"/>
    <property type="match status" value="1"/>
</dbReference>
<sequence length="231" mass="24639">MLSVRGMNRLCMIGLAVLVMSVASARSAVLFTINAVSDVAQLGYTSGQSLTFQFLVSEDYSSAESYFSSTANNWVDEVASAHSLFTSITSPGLAGTYVATLDPYAWVANDDTGFLNLYVDTEVPSASIGVTTPDDTAIKKIDIGIDQAASWTFPNAAVTPGTYFALFQGSLNIGANTYFSMYSVGGDSYDFRVTSASVGVVPEPSAWALFGFGVLGLMGWRSLRRRSLISR</sequence>
<evidence type="ECO:0000313" key="4">
    <source>
        <dbReference type="Proteomes" id="UP000076023"/>
    </source>
</evidence>
<dbReference type="EMBL" id="BDCO01000002">
    <property type="protein sequence ID" value="GAT32433.1"/>
    <property type="molecule type" value="Genomic_DNA"/>
</dbReference>
<accession>A0A146G4S6</accession>
<reference evidence="4" key="1">
    <citation type="journal article" date="2017" name="Genome Announc.">
        <title>Draft Genome Sequence of Terrimicrobium sacchariphilum NM-5T, a Facultative Anaerobic Soil Bacterium of the Class Spartobacteria.</title>
        <authorList>
            <person name="Qiu Y.L."/>
            <person name="Tourlousse D.M."/>
            <person name="Matsuura N."/>
            <person name="Ohashi A."/>
            <person name="Sekiguchi Y."/>
        </authorList>
    </citation>
    <scope>NUCLEOTIDE SEQUENCE [LARGE SCALE GENOMIC DNA]</scope>
    <source>
        <strain evidence="4">NM-5</strain>
    </source>
</reference>
<evidence type="ECO:0000256" key="1">
    <source>
        <dbReference type="SAM" id="Phobius"/>
    </source>
</evidence>
<evidence type="ECO:0000259" key="2">
    <source>
        <dbReference type="Pfam" id="PF07589"/>
    </source>
</evidence>
<proteinExistence type="predicted"/>